<feature type="compositionally biased region" description="Gly residues" evidence="3">
    <location>
        <begin position="356"/>
        <end position="366"/>
    </location>
</feature>
<protein>
    <recommendedName>
        <fullName evidence="4">Carbohydrate kinase PfkB domain-containing protein</fullName>
    </recommendedName>
</protein>
<evidence type="ECO:0000256" key="1">
    <source>
        <dbReference type="ARBA" id="ARBA00022679"/>
    </source>
</evidence>
<dbReference type="AlphaFoldDB" id="Q938W6"/>
<dbReference type="EMBL" id="AY045759">
    <property type="protein sequence ID" value="AAK98792.1"/>
    <property type="molecule type" value="Genomic_DNA"/>
</dbReference>
<feature type="region of interest" description="Disordered" evidence="3">
    <location>
        <begin position="293"/>
        <end position="366"/>
    </location>
</feature>
<feature type="domain" description="Carbohydrate kinase PfkB" evidence="4">
    <location>
        <begin position="32"/>
        <end position="296"/>
    </location>
</feature>
<dbReference type="GO" id="GO:0016301">
    <property type="term" value="F:kinase activity"/>
    <property type="evidence" value="ECO:0007669"/>
    <property type="project" value="UniProtKB-KW"/>
</dbReference>
<organism evidence="5">
    <name type="scientific">Streptomyces fradiae</name>
    <name type="common">Streptomyces roseoflavus</name>
    <dbReference type="NCBI Taxonomy" id="1906"/>
    <lineage>
        <taxon>Bacteria</taxon>
        <taxon>Bacillati</taxon>
        <taxon>Actinomycetota</taxon>
        <taxon>Actinomycetes</taxon>
        <taxon>Kitasatosporales</taxon>
        <taxon>Streptomycetaceae</taxon>
        <taxon>Streptomyces</taxon>
    </lineage>
</organism>
<evidence type="ECO:0000313" key="5">
    <source>
        <dbReference type="EMBL" id="AAK98792.1"/>
    </source>
</evidence>
<name>Q938W6_STRFR</name>
<evidence type="ECO:0000256" key="3">
    <source>
        <dbReference type="SAM" id="MobiDB-lite"/>
    </source>
</evidence>
<feature type="compositionally biased region" description="Low complexity" evidence="3">
    <location>
        <begin position="344"/>
        <end position="355"/>
    </location>
</feature>
<keyword evidence="1" id="KW-0808">Transferase</keyword>
<accession>Q938W6</accession>
<dbReference type="PANTHER" id="PTHR10584">
    <property type="entry name" value="SUGAR KINASE"/>
    <property type="match status" value="1"/>
</dbReference>
<sequence length="366" mass="38155">MRIAVTGSIATDHLMAFPGRFGDQLIPDQLARVSLSFLVDGLEVRRGGVAVGIAFGLGRPGPTPLLVGAVGNDFADYGTWPKEHGVDTGGVLVPTEHQTARFLCITDRDANQIAASYTGAMREARDIGLRRTGALPAPRHGLVLICPDDPAAMVRHTAQCREPGLPFVADPSQQLARLETDEVRALVHGAHWVFTNEYEAALLLEHSGWKHSETLERVGAWVTTLGGAGVRIERAGEPPLTVPAVPDVPVVDPTGIGAAFRAGFLAGAGRGLSIVSAARLGCVLAARALGTVGPADLPDRSGGSARHGEGRVRRGRGGAARPRAGRPHMTRPCPGSRREPPAGRPARAAAVIRRPGAGGPTAGGCR</sequence>
<keyword evidence="2" id="KW-0418">Kinase</keyword>
<proteinExistence type="predicted"/>
<dbReference type="SUPFAM" id="SSF53613">
    <property type="entry name" value="Ribokinase-like"/>
    <property type="match status" value="1"/>
</dbReference>
<reference evidence="5" key="1">
    <citation type="journal article" date="2001" name="J. Antibiot.">
        <title>Influence of ancillary genes, encoding aspects of methionine metabolism, on tylosin biosynthesis in Streptomyces fradiae.</title>
        <authorList>
            <person name="Butler A.R."/>
            <person name="Gandecha A.R."/>
            <person name="Cundliffe E."/>
        </authorList>
    </citation>
    <scope>NUCLEOTIDE SEQUENCE</scope>
</reference>
<dbReference type="Pfam" id="PF00294">
    <property type="entry name" value="PfkB"/>
    <property type="match status" value="1"/>
</dbReference>
<evidence type="ECO:0000259" key="4">
    <source>
        <dbReference type="Pfam" id="PF00294"/>
    </source>
</evidence>
<dbReference type="PANTHER" id="PTHR10584:SF166">
    <property type="entry name" value="RIBOKINASE"/>
    <property type="match status" value="1"/>
</dbReference>
<dbReference type="Gene3D" id="3.40.1190.20">
    <property type="match status" value="1"/>
</dbReference>
<dbReference type="InterPro" id="IPR011611">
    <property type="entry name" value="PfkB_dom"/>
</dbReference>
<evidence type="ECO:0000256" key="2">
    <source>
        <dbReference type="ARBA" id="ARBA00022777"/>
    </source>
</evidence>
<dbReference type="InterPro" id="IPR029056">
    <property type="entry name" value="Ribokinase-like"/>
</dbReference>